<feature type="transmembrane region" description="Helical" evidence="1">
    <location>
        <begin position="277"/>
        <end position="296"/>
    </location>
</feature>
<name>A0A9E8NB78_9BACT</name>
<dbReference type="GO" id="GO:0016747">
    <property type="term" value="F:acyltransferase activity, transferring groups other than amino-acyl groups"/>
    <property type="evidence" value="ECO:0007669"/>
    <property type="project" value="InterPro"/>
</dbReference>
<protein>
    <submittedName>
        <fullName evidence="3">Acyltransferase</fullName>
    </submittedName>
</protein>
<feature type="transmembrane region" description="Helical" evidence="1">
    <location>
        <begin position="217"/>
        <end position="235"/>
    </location>
</feature>
<proteinExistence type="predicted"/>
<feature type="transmembrane region" description="Helical" evidence="1">
    <location>
        <begin position="21"/>
        <end position="38"/>
    </location>
</feature>
<dbReference type="GO" id="GO:0000271">
    <property type="term" value="P:polysaccharide biosynthetic process"/>
    <property type="evidence" value="ECO:0007669"/>
    <property type="project" value="TreeGrafter"/>
</dbReference>
<keyword evidence="1" id="KW-0812">Transmembrane</keyword>
<dbReference type="RefSeq" id="WP_244821283.1">
    <property type="nucleotide sequence ID" value="NZ_CP112998.1"/>
</dbReference>
<dbReference type="Proteomes" id="UP001164653">
    <property type="component" value="Chromosome"/>
</dbReference>
<evidence type="ECO:0000256" key="1">
    <source>
        <dbReference type="SAM" id="Phobius"/>
    </source>
</evidence>
<feature type="transmembrane region" description="Helical" evidence="1">
    <location>
        <begin position="58"/>
        <end position="74"/>
    </location>
</feature>
<dbReference type="Pfam" id="PF01757">
    <property type="entry name" value="Acyl_transf_3"/>
    <property type="match status" value="1"/>
</dbReference>
<feature type="transmembrane region" description="Helical" evidence="1">
    <location>
        <begin position="86"/>
        <end position="106"/>
    </location>
</feature>
<dbReference type="KEGG" id="dpf:ON006_26920"/>
<dbReference type="InterPro" id="IPR050879">
    <property type="entry name" value="Acyltransferase_3"/>
</dbReference>
<keyword evidence="3" id="KW-0012">Acyltransferase</keyword>
<dbReference type="InterPro" id="IPR002656">
    <property type="entry name" value="Acyl_transf_3_dom"/>
</dbReference>
<feature type="transmembrane region" description="Helical" evidence="1">
    <location>
        <begin position="308"/>
        <end position="328"/>
    </location>
</feature>
<keyword evidence="3" id="KW-0808">Transferase</keyword>
<sequence>MYTHTTTDFQKKAPARLHELDALRGISAFSVMLFHFTINANKQKLGWAFNSGVTGVDIFFMISGFVVFLSISKIKNWQDFVVKRFARLYPAFWSCLLITVSFVLLFEPENINAFSVLANATMVPSYFSVEDLDGSYWTLVIELTFYFWILIIHIFKGINRIEYIGFFTIWAVIAFHEFTLFYPNSYLSVTQKVQLVNHFPLFYSGILFYNMKNKPNWQRYIPLILCSLFASFYLHDKGGRSQYIVSAHLHYLLITLFHLIFALFCLDKLRFLKFPPLLFLGKISYCLYLIHQYVGLRLISTFTDDFRINIYFSLSLSITICISIAYLVNRFVEKPCNRLIRNYYSKKFADNIRENNIKEMRLPPGCA</sequence>
<feature type="transmembrane region" description="Helical" evidence="1">
    <location>
        <begin position="247"/>
        <end position="265"/>
    </location>
</feature>
<dbReference type="GO" id="GO:0016020">
    <property type="term" value="C:membrane"/>
    <property type="evidence" value="ECO:0007669"/>
    <property type="project" value="TreeGrafter"/>
</dbReference>
<feature type="domain" description="Acyltransferase 3" evidence="2">
    <location>
        <begin position="18"/>
        <end position="325"/>
    </location>
</feature>
<accession>A0A9E8NB78</accession>
<keyword evidence="1" id="KW-0472">Membrane</keyword>
<dbReference type="PANTHER" id="PTHR23028">
    <property type="entry name" value="ACETYLTRANSFERASE"/>
    <property type="match status" value="1"/>
</dbReference>
<keyword evidence="4" id="KW-1185">Reference proteome</keyword>
<reference evidence="3" key="1">
    <citation type="submission" date="2022-11" db="EMBL/GenBank/DDBJ databases">
        <title>Dyadobacter pollutisoli sp. nov., isolated from plastic dumped soil.</title>
        <authorList>
            <person name="Kim J.M."/>
            <person name="Kim K.R."/>
            <person name="Lee J.K."/>
            <person name="Hao L."/>
            <person name="Jeon C.O."/>
        </authorList>
    </citation>
    <scope>NUCLEOTIDE SEQUENCE</scope>
    <source>
        <strain evidence="3">U1</strain>
    </source>
</reference>
<feature type="transmembrane region" description="Helical" evidence="1">
    <location>
        <begin position="163"/>
        <end position="182"/>
    </location>
</feature>
<feature type="transmembrane region" description="Helical" evidence="1">
    <location>
        <begin position="134"/>
        <end position="151"/>
    </location>
</feature>
<evidence type="ECO:0000313" key="4">
    <source>
        <dbReference type="Proteomes" id="UP001164653"/>
    </source>
</evidence>
<evidence type="ECO:0000259" key="2">
    <source>
        <dbReference type="Pfam" id="PF01757"/>
    </source>
</evidence>
<evidence type="ECO:0000313" key="3">
    <source>
        <dbReference type="EMBL" id="WAC11351.1"/>
    </source>
</evidence>
<keyword evidence="1" id="KW-1133">Transmembrane helix</keyword>
<dbReference type="EMBL" id="CP112998">
    <property type="protein sequence ID" value="WAC11351.1"/>
    <property type="molecule type" value="Genomic_DNA"/>
</dbReference>
<gene>
    <name evidence="3" type="ORF">ON006_26920</name>
</gene>
<organism evidence="3 4">
    <name type="scientific">Dyadobacter pollutisoli</name>
    <dbReference type="NCBI Taxonomy" id="2910158"/>
    <lineage>
        <taxon>Bacteria</taxon>
        <taxon>Pseudomonadati</taxon>
        <taxon>Bacteroidota</taxon>
        <taxon>Cytophagia</taxon>
        <taxon>Cytophagales</taxon>
        <taxon>Spirosomataceae</taxon>
        <taxon>Dyadobacter</taxon>
    </lineage>
</organism>
<dbReference type="PANTHER" id="PTHR23028:SF53">
    <property type="entry name" value="ACYL_TRANSF_3 DOMAIN-CONTAINING PROTEIN"/>
    <property type="match status" value="1"/>
</dbReference>
<dbReference type="AlphaFoldDB" id="A0A9E8NB78"/>
<feature type="transmembrane region" description="Helical" evidence="1">
    <location>
        <begin position="194"/>
        <end position="210"/>
    </location>
</feature>